<protein>
    <submittedName>
        <fullName evidence="1">DsrE/DsrF/DsrH-like protein</fullName>
    </submittedName>
</protein>
<evidence type="ECO:0000313" key="2">
    <source>
        <dbReference type="Proteomes" id="UP000294914"/>
    </source>
</evidence>
<dbReference type="EMBL" id="SOQX01000009">
    <property type="protein sequence ID" value="TDX98192.1"/>
    <property type="molecule type" value="Genomic_DNA"/>
</dbReference>
<dbReference type="Proteomes" id="UP000294914">
    <property type="component" value="Unassembled WGS sequence"/>
</dbReference>
<dbReference type="RefSeq" id="WP_134085226.1">
    <property type="nucleotide sequence ID" value="NZ_SOQX01000009.1"/>
</dbReference>
<sequence length="162" mass="17914">MPSLRHGLLLAIVLIPVTLSANSERAVTHILQQNEAPEGVVFEIVTADSGGLEWALPLTRSYIKRLHEQFPDLPVAVVTHGQEQFALQTRHNDSQETVHDQVQSLTGNKDIPVYVCGTYAGWRGLSDEDFPEYVNVAAAGPAQINDYIALGYTRVLVRQRPD</sequence>
<dbReference type="Gene3D" id="3.40.1260.10">
    <property type="entry name" value="DsrEFH-like"/>
    <property type="match status" value="1"/>
</dbReference>
<evidence type="ECO:0000313" key="1">
    <source>
        <dbReference type="EMBL" id="TDX98192.1"/>
    </source>
</evidence>
<dbReference type="OrthoDB" id="5786769at2"/>
<dbReference type="AlphaFoldDB" id="A0A4R8IGA0"/>
<reference evidence="1 2" key="1">
    <citation type="submission" date="2019-03" db="EMBL/GenBank/DDBJ databases">
        <title>Genomic Encyclopedia of Type Strains, Phase IV (KMG-IV): sequencing the most valuable type-strain genomes for metagenomic binning, comparative biology and taxonomic classification.</title>
        <authorList>
            <person name="Goeker M."/>
        </authorList>
    </citation>
    <scope>NUCLEOTIDE SEQUENCE [LARGE SCALE GENOMIC DNA]</scope>
    <source>
        <strain evidence="1 2">DSM 16326</strain>
    </source>
</reference>
<accession>A0A4R8IGA0</accession>
<gene>
    <name evidence="1" type="ORF">EDC23_2676</name>
</gene>
<organism evidence="1 2">
    <name type="scientific">Thiohalophilus thiocyanatoxydans</name>
    <dbReference type="NCBI Taxonomy" id="381308"/>
    <lineage>
        <taxon>Bacteria</taxon>
        <taxon>Pseudomonadati</taxon>
        <taxon>Pseudomonadota</taxon>
        <taxon>Gammaproteobacteria</taxon>
        <taxon>Thiohalomonadales</taxon>
        <taxon>Thiohalophilaceae</taxon>
        <taxon>Thiohalophilus</taxon>
    </lineage>
</organism>
<keyword evidence="2" id="KW-1185">Reference proteome</keyword>
<dbReference type="SUPFAM" id="SSF75169">
    <property type="entry name" value="DsrEFH-like"/>
    <property type="match status" value="1"/>
</dbReference>
<dbReference type="InterPro" id="IPR027396">
    <property type="entry name" value="DsrEFH-like"/>
</dbReference>
<comment type="caution">
    <text evidence="1">The sequence shown here is derived from an EMBL/GenBank/DDBJ whole genome shotgun (WGS) entry which is preliminary data.</text>
</comment>
<name>A0A4R8IGA0_9GAMM</name>
<proteinExistence type="predicted"/>